<dbReference type="InterPro" id="IPR050888">
    <property type="entry name" value="ZnF_C2H2-type_TF"/>
</dbReference>
<comment type="caution">
    <text evidence="10">The sequence shown here is derived from an EMBL/GenBank/DDBJ whole genome shotgun (WGS) entry which is preliminary data.</text>
</comment>
<dbReference type="Proteomes" id="UP001208570">
    <property type="component" value="Unassembled WGS sequence"/>
</dbReference>
<keyword evidence="6" id="KW-0539">Nucleus</keyword>
<keyword evidence="5" id="KW-0862">Zinc</keyword>
<keyword evidence="3" id="KW-0677">Repeat</keyword>
<evidence type="ECO:0000256" key="4">
    <source>
        <dbReference type="ARBA" id="ARBA00022771"/>
    </source>
</evidence>
<evidence type="ECO:0000313" key="11">
    <source>
        <dbReference type="Proteomes" id="UP001208570"/>
    </source>
</evidence>
<name>A0AAD9K0E5_9ANNE</name>
<feature type="region of interest" description="Disordered" evidence="8">
    <location>
        <begin position="99"/>
        <end position="208"/>
    </location>
</feature>
<evidence type="ECO:0000256" key="3">
    <source>
        <dbReference type="ARBA" id="ARBA00022737"/>
    </source>
</evidence>
<reference evidence="10" key="1">
    <citation type="journal article" date="2023" name="Mol. Biol. Evol.">
        <title>Third-Generation Sequencing Reveals the Adaptive Role of the Epigenome in Three Deep-Sea Polychaetes.</title>
        <authorList>
            <person name="Perez M."/>
            <person name="Aroh O."/>
            <person name="Sun Y."/>
            <person name="Lan Y."/>
            <person name="Juniper S.K."/>
            <person name="Young C.R."/>
            <person name="Angers B."/>
            <person name="Qian P.Y."/>
        </authorList>
    </citation>
    <scope>NUCLEOTIDE SEQUENCE</scope>
    <source>
        <strain evidence="10">P08H-3</strain>
    </source>
</reference>
<sequence>MIAILHYRSHSNSRELQSTYEDIHQCGRCKEIFHSIDEYFRHKKEKSCQKLKDDSHPVPLVARIPSGTSPSDQAKQAAASSFSLDYGLRTDVAGQVAKNDDCLKTQRSRPGANRRGRPRKLQHEKQNRKVDVGARYTRRRERQPTENRGTPIKLRDRGKIFPKKKWADSFEETSSENCDAGDDVTSGETIADSEQSRRRRGRPPKSTTYSHIMKPARPYPRENIFFCPECDHFTNHRDEYDRHLRVFHRLSTYICPVCHLPFGDKYKLRRHQEKKVCSREADPNVPTPKFMQFKSTNRIYRHTVLDSGAKDKGNVDAVRINTKMAGSGRCAPKSADDIGVDDDAGNTIGCAEINEFSCLECDEFFSCYAAIMDHLKKQHPSILPGICQFCGKWFSSKYRLWRHMTSSVHDHVGAEQLAEVKKELAKLNVKWKASNKQKHERCRKYNCVKCKKTFNARSLYLHHMKKVHNPSEICQKNICDWCGVIMTCSQTAFEHHLDTAHHVKARDSYCTCTVCNKVFNQRSHVTRHKEALHTPLRQVSGEHTSQNDGTNQAESRSANDRRDLAKSLVFKTQEDMDSELDERGTTHLGKVFTCFVCCQHFEYKHAYRDHLELHRVWVPDPDNDGPFPKDLFSSATYRSLTLTSEPSADVIQSENNESQSGCTGD</sequence>
<dbReference type="Pfam" id="PF00096">
    <property type="entry name" value="zf-C2H2"/>
    <property type="match status" value="1"/>
</dbReference>
<dbReference type="SMART" id="SM00355">
    <property type="entry name" value="ZnF_C2H2"/>
    <property type="match status" value="9"/>
</dbReference>
<feature type="domain" description="C2H2-type" evidence="9">
    <location>
        <begin position="356"/>
        <end position="384"/>
    </location>
</feature>
<dbReference type="Gene3D" id="3.30.160.60">
    <property type="entry name" value="Classic Zinc Finger"/>
    <property type="match status" value="2"/>
</dbReference>
<evidence type="ECO:0000256" key="2">
    <source>
        <dbReference type="ARBA" id="ARBA00022723"/>
    </source>
</evidence>
<dbReference type="PANTHER" id="PTHR24406">
    <property type="entry name" value="TRANSCRIPTIONAL REPRESSOR CTCFL-RELATED"/>
    <property type="match status" value="1"/>
</dbReference>
<dbReference type="AlphaFoldDB" id="A0AAD9K0E5"/>
<organism evidence="10 11">
    <name type="scientific">Paralvinella palmiformis</name>
    <dbReference type="NCBI Taxonomy" id="53620"/>
    <lineage>
        <taxon>Eukaryota</taxon>
        <taxon>Metazoa</taxon>
        <taxon>Spiralia</taxon>
        <taxon>Lophotrochozoa</taxon>
        <taxon>Annelida</taxon>
        <taxon>Polychaeta</taxon>
        <taxon>Sedentaria</taxon>
        <taxon>Canalipalpata</taxon>
        <taxon>Terebellida</taxon>
        <taxon>Terebelliformia</taxon>
        <taxon>Alvinellidae</taxon>
        <taxon>Paralvinella</taxon>
    </lineage>
</organism>
<keyword evidence="11" id="KW-1185">Reference proteome</keyword>
<feature type="compositionally biased region" description="Acidic residues" evidence="8">
    <location>
        <begin position="169"/>
        <end position="182"/>
    </location>
</feature>
<evidence type="ECO:0000256" key="7">
    <source>
        <dbReference type="PROSITE-ProRule" id="PRU00042"/>
    </source>
</evidence>
<dbReference type="SUPFAM" id="SSF57667">
    <property type="entry name" value="beta-beta-alpha zinc fingers"/>
    <property type="match status" value="2"/>
</dbReference>
<feature type="domain" description="C2H2-type" evidence="9">
    <location>
        <begin position="445"/>
        <end position="473"/>
    </location>
</feature>
<evidence type="ECO:0000256" key="8">
    <source>
        <dbReference type="SAM" id="MobiDB-lite"/>
    </source>
</evidence>
<feature type="domain" description="C2H2-type" evidence="9">
    <location>
        <begin position="385"/>
        <end position="416"/>
    </location>
</feature>
<dbReference type="EMBL" id="JAODUP010000101">
    <property type="protein sequence ID" value="KAK2162231.1"/>
    <property type="molecule type" value="Genomic_DNA"/>
</dbReference>
<dbReference type="InterPro" id="IPR036236">
    <property type="entry name" value="Znf_C2H2_sf"/>
</dbReference>
<accession>A0AAD9K0E5</accession>
<comment type="subcellular location">
    <subcellularLocation>
        <location evidence="1">Nucleus</location>
    </subcellularLocation>
</comment>
<dbReference type="PROSITE" id="PS00028">
    <property type="entry name" value="ZINC_FINGER_C2H2_1"/>
    <property type="match status" value="5"/>
</dbReference>
<feature type="region of interest" description="Disordered" evidence="8">
    <location>
        <begin position="532"/>
        <end position="562"/>
    </location>
</feature>
<evidence type="ECO:0000256" key="6">
    <source>
        <dbReference type="ARBA" id="ARBA00023242"/>
    </source>
</evidence>
<feature type="domain" description="C2H2-type" evidence="9">
    <location>
        <begin position="510"/>
        <end position="538"/>
    </location>
</feature>
<evidence type="ECO:0000256" key="5">
    <source>
        <dbReference type="ARBA" id="ARBA00022833"/>
    </source>
</evidence>
<evidence type="ECO:0000313" key="10">
    <source>
        <dbReference type="EMBL" id="KAK2162231.1"/>
    </source>
</evidence>
<evidence type="ECO:0000259" key="9">
    <source>
        <dbReference type="PROSITE" id="PS50157"/>
    </source>
</evidence>
<evidence type="ECO:0000256" key="1">
    <source>
        <dbReference type="ARBA" id="ARBA00004123"/>
    </source>
</evidence>
<keyword evidence="4 7" id="KW-0863">Zinc-finger</keyword>
<keyword evidence="2" id="KW-0479">Metal-binding</keyword>
<dbReference type="GO" id="GO:0005634">
    <property type="term" value="C:nucleus"/>
    <property type="evidence" value="ECO:0007669"/>
    <property type="project" value="UniProtKB-SubCell"/>
</dbReference>
<dbReference type="PROSITE" id="PS50157">
    <property type="entry name" value="ZINC_FINGER_C2H2_2"/>
    <property type="match status" value="4"/>
</dbReference>
<dbReference type="InterPro" id="IPR013087">
    <property type="entry name" value="Znf_C2H2_type"/>
</dbReference>
<feature type="compositionally biased region" description="Basic and acidic residues" evidence="8">
    <location>
        <begin position="121"/>
        <end position="132"/>
    </location>
</feature>
<gene>
    <name evidence="10" type="ORF">LSH36_101g01054</name>
</gene>
<feature type="compositionally biased region" description="Polar residues" evidence="8">
    <location>
        <begin position="541"/>
        <end position="556"/>
    </location>
</feature>
<protein>
    <recommendedName>
        <fullName evidence="9">C2H2-type domain-containing protein</fullName>
    </recommendedName>
</protein>
<dbReference type="GO" id="GO:0008270">
    <property type="term" value="F:zinc ion binding"/>
    <property type="evidence" value="ECO:0007669"/>
    <property type="project" value="UniProtKB-KW"/>
</dbReference>
<feature type="region of interest" description="Disordered" evidence="8">
    <location>
        <begin position="645"/>
        <end position="665"/>
    </location>
</feature>
<proteinExistence type="predicted"/>
<dbReference type="Pfam" id="PF13894">
    <property type="entry name" value="zf-C2H2_4"/>
    <property type="match status" value="1"/>
</dbReference>